<comment type="caution">
    <text evidence="3">The sequence shown here is derived from an EMBL/GenBank/DDBJ whole genome shotgun (WGS) entry which is preliminary data.</text>
</comment>
<proteinExistence type="predicted"/>
<evidence type="ECO:0000256" key="2">
    <source>
        <dbReference type="SAM" id="Phobius"/>
    </source>
</evidence>
<keyword evidence="2" id="KW-0812">Transmembrane</keyword>
<name>A0ABV5VEI4_9ACTN</name>
<feature type="compositionally biased region" description="Low complexity" evidence="1">
    <location>
        <begin position="169"/>
        <end position="191"/>
    </location>
</feature>
<protein>
    <recommendedName>
        <fullName evidence="5">DUF4190 domain-containing protein</fullName>
    </recommendedName>
</protein>
<gene>
    <name evidence="3" type="ORF">ACFFRO_14020</name>
</gene>
<accession>A0ABV5VEI4</accession>
<keyword evidence="2" id="KW-0472">Membrane</keyword>
<feature type="compositionally biased region" description="Low complexity" evidence="1">
    <location>
        <begin position="42"/>
        <end position="55"/>
    </location>
</feature>
<evidence type="ECO:0000256" key="1">
    <source>
        <dbReference type="SAM" id="MobiDB-lite"/>
    </source>
</evidence>
<keyword evidence="4" id="KW-1185">Reference proteome</keyword>
<organism evidence="3 4">
    <name type="scientific">Streptomyces thermocoprophilus</name>
    <dbReference type="NCBI Taxonomy" id="78356"/>
    <lineage>
        <taxon>Bacteria</taxon>
        <taxon>Bacillati</taxon>
        <taxon>Actinomycetota</taxon>
        <taxon>Actinomycetes</taxon>
        <taxon>Kitasatosporales</taxon>
        <taxon>Streptomycetaceae</taxon>
        <taxon>Streptomyces</taxon>
    </lineage>
</organism>
<feature type="compositionally biased region" description="Pro residues" evidence="1">
    <location>
        <begin position="192"/>
        <end position="202"/>
    </location>
</feature>
<dbReference type="RefSeq" id="WP_385859010.1">
    <property type="nucleotide sequence ID" value="NZ_JBHMAR010000014.1"/>
</dbReference>
<evidence type="ECO:0000313" key="4">
    <source>
        <dbReference type="Proteomes" id="UP001589703"/>
    </source>
</evidence>
<reference evidence="3 4" key="1">
    <citation type="submission" date="2024-09" db="EMBL/GenBank/DDBJ databases">
        <authorList>
            <person name="Sun Q."/>
            <person name="Mori K."/>
        </authorList>
    </citation>
    <scope>NUCLEOTIDE SEQUENCE [LARGE SCALE GENOMIC DNA]</scope>
    <source>
        <strain evidence="3 4">JCM 10918</strain>
    </source>
</reference>
<evidence type="ECO:0000313" key="3">
    <source>
        <dbReference type="EMBL" id="MFB9736233.1"/>
    </source>
</evidence>
<keyword evidence="2" id="KW-1133">Transmembrane helix</keyword>
<dbReference type="EMBL" id="JBHMAR010000014">
    <property type="protein sequence ID" value="MFB9736233.1"/>
    <property type="molecule type" value="Genomic_DNA"/>
</dbReference>
<feature type="transmembrane region" description="Helical" evidence="2">
    <location>
        <begin position="281"/>
        <end position="307"/>
    </location>
</feature>
<evidence type="ECO:0008006" key="5">
    <source>
        <dbReference type="Google" id="ProtNLM"/>
    </source>
</evidence>
<dbReference type="Proteomes" id="UP001589703">
    <property type="component" value="Unassembled WGS sequence"/>
</dbReference>
<sequence length="351" mass="33624">MSDDVTPEPRDAVEPVSPGEADTSAQPQEPAPRVSLTKDDTAAPADATSAAGDPAEGTPAGNPADATPAAGSPADAVDTGKPAAWAAPDASGPQGPGYTVGDGVPSPGTPSVHDQQTIASMPGAPEGTGPADPGTAHPNGVGGNPFAPPTPDAPGTGNPFAPPTPTPAAGPGNPFAPPASGAVGPAAQAGPFAPPAATPPPGAGMQGNLFAPPGAGEPVPPPPIAPEGPGQLPYGYPVGDYGHPHPYGGAHAPNARPVPVGYYGWPGMVPPPDNGMGTTGLVIGIVSAGIFCLWPLSIILGILAVIFGAVGRSRANQGVATNGGQALAGMICGAAGLVLGVGILVLLITVG</sequence>
<feature type="region of interest" description="Disordered" evidence="1">
    <location>
        <begin position="1"/>
        <end position="233"/>
    </location>
</feature>
<feature type="transmembrane region" description="Helical" evidence="2">
    <location>
        <begin position="327"/>
        <end position="350"/>
    </location>
</feature>